<evidence type="ECO:0000313" key="9">
    <source>
        <dbReference type="EMBL" id="NDV29032.1"/>
    </source>
</evidence>
<dbReference type="PROSITE" id="PS51016">
    <property type="entry name" value="MYTH4"/>
    <property type="match status" value="1"/>
</dbReference>
<sequence>MLEEMSEPLILHAIKERAKLGKIYTNVGNILIAVNPYKILPLYTPEKMDLYSTRGDKVMPPHPFVIGDDCYRELLESGKSQSILVSGESGAGKTETTKVLLQYLAEIAGSRTAIEQRILSATPILEAFGNAKTIRNNNSSRFGKWIEIHFDKTGKICGAKILSYLLEKTRVPFQAKNERNYHIFYQLLEGGDHEMLNEFGLLMVEDYHYTNQSGCIHVDGIEDAAEFNTVCEAMRELGFSHQEMKTIFRIVAAVLMLGNISFMSTNNDDSKSRISPTSIDTLKRASKLLCVDSLALEKSLISREISIKTEITIIPLDIAAAEECRDTLAKHLYGSLFEWLVKRINMSLSKDLDTEQTKVIGVLDIFGFEIFEKNSFEQLCINFTNEKLQQKFNQTTFKEEEDVYLKENIKYQHVEFIDNQTILDIIEKKPDGIMCILDDELKMPHKTRSDQNFLVKCLQKYSNSDKLKRPIKTPDAFTISHYAGDVTYQVTGFLDKNKDQMYDDLIKVMMASRDQFVVNFMGDTLGQKKTSLSAQFRNELNALMTLINSTNPHYIRCIKPNTLKKPAETCFDSLMSLKQLTYAGLFEAVNIRKRGFPFRYTHKQFYDRYKCLSPLVKGSSYLALCKELLRTIPGNFENVQLGTSMVLYKAEEQRNLELRRNMAIRNLVIYVQALYKRYKAKQKYADMTKAREELRRIMQTGNLEKIQKAVEDAVELSFEFKELNDAKKLIGRLIEEKRLNKLLEENLRNVQGKKEPSQRDLDQMESVLEEAANFGLDNELFKKSKSFFDETVRKRMVISSLLKAVDSSNINDIQKFMSEAMHLKVKLGEDVLHKVESTLKQLQEERGFVDELLKVLSVPPNPTYPGVSITQIGEVEVDVQAQKALLDCLARAEKFGVKTEEGLKALHTAELVERIRDATREDDWQLVESLIIDAQNRLNDLLDAPEISSAHEQVCLRKGIGETIENLQKAAQTLDANMLHINIRAALRYDLQGIEPYRDLEINIRRIAAALENAIVTKNLEKLIAATAMADRIGYAKEDYVTATKTKDIVMGILNEISEHVLVVPEREQTEDLLERCTKVGIVNEQTKLLQKRLNMNKEELIKLQMKGALAVNDNKRVLKKTSQLKELFFKQFGSAIEYKQCPIFRTPSDWVKGKVFGKDKLKIGMFQWNKEIIPTSLTIINDKSLLKDSIRIFKNILGWAGDKQLSYPAMLAKEILEKGITHEQLRNEILAQVVKQITHNPNKESTRKMWQLMQLCLKSFAPTAEFENYLEAWLRSQGPDHRYVVQTLHATQFRGALKVAPTPEEITAESNRQYTNYRESMSQARLAAQRTSVTALEDLLRRSSQRSGWRNTSGTLAMVPDEERLFDTSDPYIDFPVYYGNNPHKDPDPSL</sequence>
<keyword evidence="4 6" id="KW-0505">Motor protein</keyword>
<evidence type="ECO:0000259" key="7">
    <source>
        <dbReference type="PROSITE" id="PS51016"/>
    </source>
</evidence>
<dbReference type="FunFam" id="1.10.10.820:FF:000001">
    <property type="entry name" value="Myosin heavy chain"/>
    <property type="match status" value="1"/>
</dbReference>
<reference evidence="9" key="1">
    <citation type="journal article" date="2020" name="J. Eukaryot. Microbiol.">
        <title>De novo Sequencing, Assembly and Annotation of the Transcriptome for the Free-Living Testate Amoeba Arcella intermedia.</title>
        <authorList>
            <person name="Ribeiro G.M."/>
            <person name="Porfirio-Sousa A.L."/>
            <person name="Maurer-Alcala X.X."/>
            <person name="Katz L.A."/>
            <person name="Lahr D.J.G."/>
        </authorList>
    </citation>
    <scope>NUCLEOTIDE SEQUENCE</scope>
</reference>
<dbReference type="Gene3D" id="3.40.850.10">
    <property type="entry name" value="Kinesin motor domain"/>
    <property type="match status" value="1"/>
</dbReference>
<comment type="similarity">
    <text evidence="6">Belongs to the TRAFAC class myosin-kinesin ATPase superfamily. Myosin family.</text>
</comment>
<dbReference type="GO" id="GO:0016020">
    <property type="term" value="C:membrane"/>
    <property type="evidence" value="ECO:0007669"/>
    <property type="project" value="TreeGrafter"/>
</dbReference>
<evidence type="ECO:0000256" key="6">
    <source>
        <dbReference type="PROSITE-ProRule" id="PRU00782"/>
    </source>
</evidence>
<keyword evidence="5 6" id="KW-0009">Actin-binding</keyword>
<evidence type="ECO:0000256" key="1">
    <source>
        <dbReference type="ARBA" id="ARBA00022741"/>
    </source>
</evidence>
<protein>
    <recommendedName>
        <fullName evidence="10">Myosin motor domain-containing protein</fullName>
    </recommendedName>
</protein>
<comment type="caution">
    <text evidence="6">Lacks conserved residue(s) required for the propagation of feature annotation.</text>
</comment>
<dbReference type="GO" id="GO:0051015">
    <property type="term" value="F:actin filament binding"/>
    <property type="evidence" value="ECO:0007669"/>
    <property type="project" value="TreeGrafter"/>
</dbReference>
<dbReference type="SMART" id="SM00242">
    <property type="entry name" value="MYSc"/>
    <property type="match status" value="1"/>
</dbReference>
<dbReference type="Gene3D" id="1.20.120.720">
    <property type="entry name" value="Myosin VI head, motor domain, U50 subdomain"/>
    <property type="match status" value="1"/>
</dbReference>
<dbReference type="Gene3D" id="1.25.40.530">
    <property type="entry name" value="MyTH4 domain"/>
    <property type="match status" value="1"/>
</dbReference>
<evidence type="ECO:0000256" key="3">
    <source>
        <dbReference type="ARBA" id="ARBA00023123"/>
    </source>
</evidence>
<dbReference type="InterPro" id="IPR001609">
    <property type="entry name" value="Myosin_head_motor_dom-like"/>
</dbReference>
<evidence type="ECO:0000256" key="2">
    <source>
        <dbReference type="ARBA" id="ARBA00022840"/>
    </source>
</evidence>
<dbReference type="PROSITE" id="PS50096">
    <property type="entry name" value="IQ"/>
    <property type="match status" value="1"/>
</dbReference>
<dbReference type="PANTHER" id="PTHR13140:SF706">
    <property type="entry name" value="DILUTE CLASS UNCONVENTIONAL MYOSIN, ISOFORM C"/>
    <property type="match status" value="1"/>
</dbReference>
<dbReference type="GO" id="GO:0016459">
    <property type="term" value="C:myosin complex"/>
    <property type="evidence" value="ECO:0007669"/>
    <property type="project" value="UniProtKB-KW"/>
</dbReference>
<dbReference type="Gene3D" id="1.10.10.820">
    <property type="match status" value="1"/>
</dbReference>
<dbReference type="PRINTS" id="PR00193">
    <property type="entry name" value="MYOSINHEAVY"/>
</dbReference>
<dbReference type="CDD" id="cd00124">
    <property type="entry name" value="MYSc"/>
    <property type="match status" value="1"/>
</dbReference>
<dbReference type="PROSITE" id="PS51456">
    <property type="entry name" value="MYOSIN_MOTOR"/>
    <property type="match status" value="1"/>
</dbReference>
<dbReference type="Gene3D" id="1.20.58.530">
    <property type="match status" value="1"/>
</dbReference>
<evidence type="ECO:0000259" key="8">
    <source>
        <dbReference type="PROSITE" id="PS51456"/>
    </source>
</evidence>
<keyword evidence="1 6" id="KW-0547">Nucleotide-binding</keyword>
<accession>A0A6B2KWJ3</accession>
<dbReference type="EMBL" id="GIBP01000063">
    <property type="protein sequence ID" value="NDV29032.1"/>
    <property type="molecule type" value="Transcribed_RNA"/>
</dbReference>
<organism evidence="9">
    <name type="scientific">Arcella intermedia</name>
    <dbReference type="NCBI Taxonomy" id="1963864"/>
    <lineage>
        <taxon>Eukaryota</taxon>
        <taxon>Amoebozoa</taxon>
        <taxon>Tubulinea</taxon>
        <taxon>Elardia</taxon>
        <taxon>Arcellinida</taxon>
        <taxon>Sphaerothecina</taxon>
        <taxon>Arcellidae</taxon>
        <taxon>Arcella</taxon>
    </lineage>
</organism>
<feature type="binding site" evidence="6">
    <location>
        <begin position="87"/>
        <end position="94"/>
    </location>
    <ligand>
        <name>ATP</name>
        <dbReference type="ChEBI" id="CHEBI:30616"/>
    </ligand>
</feature>
<dbReference type="InterPro" id="IPR038185">
    <property type="entry name" value="MyTH4_dom_sf"/>
</dbReference>
<evidence type="ECO:0000256" key="4">
    <source>
        <dbReference type="ARBA" id="ARBA00023175"/>
    </source>
</evidence>
<evidence type="ECO:0000256" key="5">
    <source>
        <dbReference type="ARBA" id="ARBA00023203"/>
    </source>
</evidence>
<dbReference type="PANTHER" id="PTHR13140">
    <property type="entry name" value="MYOSIN"/>
    <property type="match status" value="1"/>
</dbReference>
<dbReference type="InterPro" id="IPR027417">
    <property type="entry name" value="P-loop_NTPase"/>
</dbReference>
<keyword evidence="3 6" id="KW-0518">Myosin</keyword>
<feature type="domain" description="MyTH4" evidence="7">
    <location>
        <begin position="1169"/>
        <end position="1311"/>
    </location>
</feature>
<dbReference type="GO" id="GO:0005524">
    <property type="term" value="F:ATP binding"/>
    <property type="evidence" value="ECO:0007669"/>
    <property type="project" value="UniProtKB-UniRule"/>
</dbReference>
<dbReference type="Pfam" id="PF00784">
    <property type="entry name" value="MyTH4"/>
    <property type="match status" value="1"/>
</dbReference>
<dbReference type="GO" id="GO:0007015">
    <property type="term" value="P:actin filament organization"/>
    <property type="evidence" value="ECO:0007669"/>
    <property type="project" value="TreeGrafter"/>
</dbReference>
<dbReference type="SUPFAM" id="SSF52540">
    <property type="entry name" value="P-loop containing nucleoside triphosphate hydrolases"/>
    <property type="match status" value="1"/>
</dbReference>
<dbReference type="Pfam" id="PF00063">
    <property type="entry name" value="Myosin_head"/>
    <property type="match status" value="1"/>
</dbReference>
<keyword evidence="2 6" id="KW-0067">ATP-binding</keyword>
<evidence type="ECO:0008006" key="10">
    <source>
        <dbReference type="Google" id="ProtNLM"/>
    </source>
</evidence>
<dbReference type="InterPro" id="IPR036961">
    <property type="entry name" value="Kinesin_motor_dom_sf"/>
</dbReference>
<dbReference type="GO" id="GO:0005737">
    <property type="term" value="C:cytoplasm"/>
    <property type="evidence" value="ECO:0007669"/>
    <property type="project" value="TreeGrafter"/>
</dbReference>
<dbReference type="GO" id="GO:0000146">
    <property type="term" value="F:microfilament motor activity"/>
    <property type="evidence" value="ECO:0007669"/>
    <property type="project" value="TreeGrafter"/>
</dbReference>
<proteinExistence type="inferred from homology"/>
<name>A0A6B2KWJ3_9EUKA</name>
<feature type="domain" description="Myosin motor" evidence="8">
    <location>
        <begin position="1"/>
        <end position="661"/>
    </location>
</feature>
<dbReference type="InterPro" id="IPR000857">
    <property type="entry name" value="MyTH4_dom"/>
</dbReference>
<dbReference type="Gene3D" id="1.20.5.4820">
    <property type="match status" value="1"/>
</dbReference>
<dbReference type="SMART" id="SM00139">
    <property type="entry name" value="MyTH4"/>
    <property type="match status" value="1"/>
</dbReference>